<keyword evidence="1" id="KW-0175">Coiled coil</keyword>
<dbReference type="AlphaFoldDB" id="A0A6B9ZFK5"/>
<reference evidence="2 3" key="1">
    <citation type="submission" date="2020-01" db="EMBL/GenBank/DDBJ databases">
        <title>Complete genome sequence of Chitinophaga sp. H33E-04 isolated from quinoa roots.</title>
        <authorList>
            <person name="Weon H.-Y."/>
            <person name="Lee S.A."/>
        </authorList>
    </citation>
    <scope>NUCLEOTIDE SEQUENCE [LARGE SCALE GENOMIC DNA]</scope>
    <source>
        <strain evidence="2 3">H33E-04</strain>
    </source>
</reference>
<accession>A0A6B9ZFK5</accession>
<proteinExistence type="predicted"/>
<name>A0A6B9ZFK5_9BACT</name>
<protein>
    <submittedName>
        <fullName evidence="2">Uncharacterized protein</fullName>
    </submittedName>
</protein>
<evidence type="ECO:0000256" key="1">
    <source>
        <dbReference type="SAM" id="Coils"/>
    </source>
</evidence>
<keyword evidence="3" id="KW-1185">Reference proteome</keyword>
<dbReference type="RefSeq" id="WP_162332846.1">
    <property type="nucleotide sequence ID" value="NZ_CP048113.1"/>
</dbReference>
<evidence type="ECO:0000313" key="3">
    <source>
        <dbReference type="Proteomes" id="UP000476411"/>
    </source>
</evidence>
<sequence length="273" mass="31909">MSLFFQKPNMLKIELNEENFFTLTGCSLPLKLVLGCTGVYPFYSFTELRDNPRLHVIFVLTDLLQVNIVTDAVELERRFDFDNQIVRNELFTLSIDKETGMGLIAFSSQLDYLMIAGVERMECKAAGTYGIRKIFSGYFVWPSYGWKPLPDGEKVYKNVLSRFGIDHEKFPTPNDLIRCEELITFTSELENQELTMTGRDIWLIYGESIEAYFDLTPNDDCMQRYKDYILYKQAKLNLILQAHNNEVNQLTENELKNVKHLLEFLNKRIQLLF</sequence>
<gene>
    <name evidence="2" type="ORF">GWR21_16655</name>
</gene>
<evidence type="ECO:0000313" key="2">
    <source>
        <dbReference type="EMBL" id="QHS61168.1"/>
    </source>
</evidence>
<organism evidence="2 3">
    <name type="scientific">Chitinophaga agri</name>
    <dbReference type="NCBI Taxonomy" id="2703787"/>
    <lineage>
        <taxon>Bacteria</taxon>
        <taxon>Pseudomonadati</taxon>
        <taxon>Bacteroidota</taxon>
        <taxon>Chitinophagia</taxon>
        <taxon>Chitinophagales</taxon>
        <taxon>Chitinophagaceae</taxon>
        <taxon>Chitinophaga</taxon>
    </lineage>
</organism>
<dbReference type="Proteomes" id="UP000476411">
    <property type="component" value="Chromosome"/>
</dbReference>
<dbReference type="EMBL" id="CP048113">
    <property type="protein sequence ID" value="QHS61168.1"/>
    <property type="molecule type" value="Genomic_DNA"/>
</dbReference>
<feature type="coiled-coil region" evidence="1">
    <location>
        <begin position="233"/>
        <end position="268"/>
    </location>
</feature>
<dbReference type="KEGG" id="chih:GWR21_16655"/>